<feature type="transmembrane region" description="Helical" evidence="5">
    <location>
        <begin position="68"/>
        <end position="89"/>
    </location>
</feature>
<evidence type="ECO:0000256" key="3">
    <source>
        <dbReference type="ARBA" id="ARBA00022989"/>
    </source>
</evidence>
<feature type="transmembrane region" description="Helical" evidence="5">
    <location>
        <begin position="234"/>
        <end position="254"/>
    </location>
</feature>
<feature type="transmembrane region" description="Helical" evidence="5">
    <location>
        <begin position="6"/>
        <end position="26"/>
    </location>
</feature>
<keyword evidence="7" id="KW-1185">Reference proteome</keyword>
<dbReference type="InterPro" id="IPR038770">
    <property type="entry name" value="Na+/solute_symporter_sf"/>
</dbReference>
<name>A0A5C6RLD7_9BACT</name>
<dbReference type="RefSeq" id="WP_147168216.1">
    <property type="nucleotide sequence ID" value="NZ_VOOR01000030.1"/>
</dbReference>
<dbReference type="Gene3D" id="1.20.1530.20">
    <property type="match status" value="1"/>
</dbReference>
<dbReference type="PANTHER" id="PTHR10361">
    <property type="entry name" value="SODIUM-BILE ACID COTRANSPORTER"/>
    <property type="match status" value="1"/>
</dbReference>
<protein>
    <submittedName>
        <fullName evidence="6">Bile acid:sodium symporter family protein</fullName>
    </submittedName>
</protein>
<dbReference type="OrthoDB" id="9806785at2"/>
<dbReference type="Pfam" id="PF01758">
    <property type="entry name" value="SBF"/>
    <property type="match status" value="1"/>
</dbReference>
<accession>A0A5C6RLD7</accession>
<feature type="transmembrane region" description="Helical" evidence="5">
    <location>
        <begin position="137"/>
        <end position="158"/>
    </location>
</feature>
<comment type="caution">
    <text evidence="6">The sequence shown here is derived from an EMBL/GenBank/DDBJ whole genome shotgun (WGS) entry which is preliminary data.</text>
</comment>
<evidence type="ECO:0000256" key="2">
    <source>
        <dbReference type="ARBA" id="ARBA00022692"/>
    </source>
</evidence>
<organism evidence="6 7">
    <name type="scientific">Phaeodactylibacter luteus</name>
    <dbReference type="NCBI Taxonomy" id="1564516"/>
    <lineage>
        <taxon>Bacteria</taxon>
        <taxon>Pseudomonadati</taxon>
        <taxon>Bacteroidota</taxon>
        <taxon>Saprospiria</taxon>
        <taxon>Saprospirales</taxon>
        <taxon>Haliscomenobacteraceae</taxon>
        <taxon>Phaeodactylibacter</taxon>
    </lineage>
</organism>
<dbReference type="EMBL" id="VOOR01000030">
    <property type="protein sequence ID" value="TXB62430.1"/>
    <property type="molecule type" value="Genomic_DNA"/>
</dbReference>
<feature type="transmembrane region" description="Helical" evidence="5">
    <location>
        <begin position="96"/>
        <end position="117"/>
    </location>
</feature>
<feature type="transmembrane region" description="Helical" evidence="5">
    <location>
        <begin position="266"/>
        <end position="283"/>
    </location>
</feature>
<dbReference type="InterPro" id="IPR002657">
    <property type="entry name" value="BilAc:Na_symport/Acr3"/>
</dbReference>
<dbReference type="PANTHER" id="PTHR10361:SF24">
    <property type="entry name" value="P3 PROTEIN"/>
    <property type="match status" value="1"/>
</dbReference>
<feature type="transmembrane region" description="Helical" evidence="5">
    <location>
        <begin position="170"/>
        <end position="189"/>
    </location>
</feature>
<evidence type="ECO:0000313" key="7">
    <source>
        <dbReference type="Proteomes" id="UP000321580"/>
    </source>
</evidence>
<evidence type="ECO:0000256" key="4">
    <source>
        <dbReference type="ARBA" id="ARBA00023136"/>
    </source>
</evidence>
<comment type="subcellular location">
    <subcellularLocation>
        <location evidence="1">Membrane</location>
        <topology evidence="1">Multi-pass membrane protein</topology>
    </subcellularLocation>
</comment>
<feature type="transmembrane region" description="Helical" evidence="5">
    <location>
        <begin position="201"/>
        <end position="222"/>
    </location>
</feature>
<reference evidence="6 7" key="1">
    <citation type="submission" date="2019-08" db="EMBL/GenBank/DDBJ databases">
        <title>Genome of Phaeodactylibacter luteus.</title>
        <authorList>
            <person name="Bowman J.P."/>
        </authorList>
    </citation>
    <scope>NUCLEOTIDE SEQUENCE [LARGE SCALE GENOMIC DNA]</scope>
    <source>
        <strain evidence="6 7">KCTC 42180</strain>
    </source>
</reference>
<dbReference type="InterPro" id="IPR004710">
    <property type="entry name" value="Bilac:Na_transpt"/>
</dbReference>
<feature type="transmembrane region" description="Helical" evidence="5">
    <location>
        <begin position="38"/>
        <end position="62"/>
    </location>
</feature>
<keyword evidence="2 5" id="KW-0812">Transmembrane</keyword>
<evidence type="ECO:0000256" key="5">
    <source>
        <dbReference type="SAM" id="Phobius"/>
    </source>
</evidence>
<evidence type="ECO:0000256" key="1">
    <source>
        <dbReference type="ARBA" id="ARBA00004141"/>
    </source>
</evidence>
<dbReference type="Proteomes" id="UP000321580">
    <property type="component" value="Unassembled WGS sequence"/>
</dbReference>
<proteinExistence type="predicted"/>
<gene>
    <name evidence="6" type="ORF">FRY97_14200</name>
</gene>
<evidence type="ECO:0000313" key="6">
    <source>
        <dbReference type="EMBL" id="TXB62430.1"/>
    </source>
</evidence>
<keyword evidence="3 5" id="KW-1133">Transmembrane helix</keyword>
<sequence>MQTVDLLIPIVLALTMFGVGTSLDVADFKAIFAQPRTIALGLVLQMAFLPAVALGAALSLPISPAWKMGLFILALCPGGATSNFISYLLDLKTALSIALTSINSLLILITIPLGVELGSRLFLEGGTAVSLSVGDTLANVLMMVLLPVGAGLSVNHFFKRMTTQLRQPIKVISTLLLAAVFGIKFFGGQQSGGSGIQWADIQVLGPVMLAFHGLTMGGSYWLAGRLRTAPLNGVTIAIEVGLQNTTLALLVTTVMLGSNEMGEPTLVYAIFSFFTTLLFGYLAKRSAVRSSQKPR</sequence>
<dbReference type="AlphaFoldDB" id="A0A5C6RLD7"/>
<dbReference type="GO" id="GO:0016020">
    <property type="term" value="C:membrane"/>
    <property type="evidence" value="ECO:0007669"/>
    <property type="project" value="UniProtKB-SubCell"/>
</dbReference>
<keyword evidence="4 5" id="KW-0472">Membrane</keyword>